<dbReference type="Gene3D" id="3.60.15.10">
    <property type="entry name" value="Ribonuclease Z/Hydroxyacylglutathione hydrolase-like"/>
    <property type="match status" value="1"/>
</dbReference>
<evidence type="ECO:0000259" key="5">
    <source>
        <dbReference type="SMART" id="SM00849"/>
    </source>
</evidence>
<gene>
    <name evidence="6" type="ORF">EWH70_12635</name>
</gene>
<dbReference type="Proteomes" id="UP000292003">
    <property type="component" value="Unassembled WGS sequence"/>
</dbReference>
<proteinExistence type="inferred from homology"/>
<dbReference type="SUPFAM" id="SSF56281">
    <property type="entry name" value="Metallo-hydrolase/oxidoreductase"/>
    <property type="match status" value="1"/>
</dbReference>
<dbReference type="Pfam" id="PF00753">
    <property type="entry name" value="Lactamase_B"/>
    <property type="match status" value="1"/>
</dbReference>
<keyword evidence="4" id="KW-0862">Zinc</keyword>
<accession>A0A4Q7J7W9</accession>
<evidence type="ECO:0000256" key="3">
    <source>
        <dbReference type="ARBA" id="ARBA00022801"/>
    </source>
</evidence>
<dbReference type="SMART" id="SM00849">
    <property type="entry name" value="Lactamase_B"/>
    <property type="match status" value="1"/>
</dbReference>
<dbReference type="PANTHER" id="PTHR42978:SF3">
    <property type="entry name" value="BLR3078 PROTEIN"/>
    <property type="match status" value="1"/>
</dbReference>
<comment type="caution">
    <text evidence="6">The sequence shown here is derived from an EMBL/GenBank/DDBJ whole genome shotgun (WGS) entry which is preliminary data.</text>
</comment>
<dbReference type="OrthoDB" id="3196337at2"/>
<keyword evidence="3 6" id="KW-0378">Hydrolase</keyword>
<keyword evidence="2" id="KW-0479">Metal-binding</keyword>
<feature type="domain" description="Metallo-beta-lactamase" evidence="5">
    <location>
        <begin position="32"/>
        <end position="263"/>
    </location>
</feature>
<dbReference type="PANTHER" id="PTHR42978">
    <property type="entry name" value="QUORUM-QUENCHING LACTONASE YTNP-RELATED-RELATED"/>
    <property type="match status" value="1"/>
</dbReference>
<comment type="similarity">
    <text evidence="1">Belongs to the metallo-beta-lactamase superfamily.</text>
</comment>
<dbReference type="GO" id="GO:0016787">
    <property type="term" value="F:hydrolase activity"/>
    <property type="evidence" value="ECO:0007669"/>
    <property type="project" value="UniProtKB-KW"/>
</dbReference>
<sequence length="273" mass="29958">MKVHHLNCGTFRPPGGRLLDGTGGLLQRAELVCHCLLLETDSGLVLVDTGFGTQALTRPGPWLGALRHVLGAKPVPAENAIAHVRRLGHDPRDVRHIVLTHLDMDHAGGLADFPEATVHVYAEEHRAATEPRGFTEKSRYRAVQFAHSPKWTTYETAGEPWFGFDAVRELAGLGSQILLVPLAGHTNGHAGVAVDTGDGWLLHAGDSYFHFGQLDPTRPHCPPLLAGFQEVVQMNRANRLNNIERLRELYAEHGDEVTVFSAHNSAELRSARR</sequence>
<dbReference type="GO" id="GO:0046872">
    <property type="term" value="F:metal ion binding"/>
    <property type="evidence" value="ECO:0007669"/>
    <property type="project" value="UniProtKB-KW"/>
</dbReference>
<evidence type="ECO:0000256" key="4">
    <source>
        <dbReference type="ARBA" id="ARBA00022833"/>
    </source>
</evidence>
<dbReference type="EMBL" id="SFCC01000006">
    <property type="protein sequence ID" value="RZQ63299.1"/>
    <property type="molecule type" value="Genomic_DNA"/>
</dbReference>
<dbReference type="AlphaFoldDB" id="A0A4Q7J7W9"/>
<evidence type="ECO:0000313" key="7">
    <source>
        <dbReference type="Proteomes" id="UP000292003"/>
    </source>
</evidence>
<reference evidence="6 7" key="1">
    <citation type="submission" date="2019-02" db="EMBL/GenBank/DDBJ databases">
        <title>Draft genome sequence of Amycolatopsis sp. 8-3EHSu isolated from roots of Suaeda maritima.</title>
        <authorList>
            <person name="Duangmal K."/>
            <person name="Chantavorakit T."/>
        </authorList>
    </citation>
    <scope>NUCLEOTIDE SEQUENCE [LARGE SCALE GENOMIC DNA]</scope>
    <source>
        <strain evidence="6 7">8-3EHSu</strain>
    </source>
</reference>
<dbReference type="InterPro" id="IPR051013">
    <property type="entry name" value="MBL_superfamily_lactonases"/>
</dbReference>
<evidence type="ECO:0000313" key="6">
    <source>
        <dbReference type="EMBL" id="RZQ63299.1"/>
    </source>
</evidence>
<dbReference type="InterPro" id="IPR001279">
    <property type="entry name" value="Metallo-B-lactamas"/>
</dbReference>
<protein>
    <submittedName>
        <fullName evidence="6">MBL fold metallo-hydrolase</fullName>
    </submittedName>
</protein>
<keyword evidence="7" id="KW-1185">Reference proteome</keyword>
<evidence type="ECO:0000256" key="2">
    <source>
        <dbReference type="ARBA" id="ARBA00022723"/>
    </source>
</evidence>
<dbReference type="CDD" id="cd07742">
    <property type="entry name" value="metallo-hydrolase-like_MBL-fold"/>
    <property type="match status" value="1"/>
</dbReference>
<dbReference type="InterPro" id="IPR036866">
    <property type="entry name" value="RibonucZ/Hydroxyglut_hydro"/>
</dbReference>
<name>A0A4Q7J7W9_9PSEU</name>
<evidence type="ECO:0000256" key="1">
    <source>
        <dbReference type="ARBA" id="ARBA00007749"/>
    </source>
</evidence>
<dbReference type="RefSeq" id="WP_130475552.1">
    <property type="nucleotide sequence ID" value="NZ_SFCC01000006.1"/>
</dbReference>
<organism evidence="6 7">
    <name type="scientific">Amycolatopsis suaedae</name>
    <dbReference type="NCBI Taxonomy" id="2510978"/>
    <lineage>
        <taxon>Bacteria</taxon>
        <taxon>Bacillati</taxon>
        <taxon>Actinomycetota</taxon>
        <taxon>Actinomycetes</taxon>
        <taxon>Pseudonocardiales</taxon>
        <taxon>Pseudonocardiaceae</taxon>
        <taxon>Amycolatopsis</taxon>
    </lineage>
</organism>